<dbReference type="NCBIfam" id="TIGR00513">
    <property type="entry name" value="accA"/>
    <property type="match status" value="1"/>
</dbReference>
<gene>
    <name evidence="18" type="primary">accD</name>
    <name evidence="17" type="synonym">accA</name>
    <name evidence="21" type="ORF">HCJ94_15610</name>
</gene>
<dbReference type="NCBIfam" id="NF041504">
    <property type="entry name" value="AccA_sub"/>
    <property type="match status" value="1"/>
</dbReference>
<keyword evidence="14 17" id="KW-0275">Fatty acid biosynthesis</keyword>
<comment type="similarity">
    <text evidence="4">In the N-terminal section; belongs to the AccD/PCCB family.</text>
</comment>
<dbReference type="InterPro" id="IPR011763">
    <property type="entry name" value="COA_CT_C"/>
</dbReference>
<protein>
    <recommendedName>
        <fullName evidence="17 18">Multifunctional fusion protein</fullName>
    </recommendedName>
    <domain>
        <recommendedName>
            <fullName evidence="17">Acetyl-coenzyme A carboxylase carboxyl transferase subunit alpha</fullName>
            <shortName evidence="17">ACCase subunit alpha</shortName>
            <shortName evidence="17">Acetyl-CoA carboxylase carboxyltransferase subunit alpha</shortName>
            <ecNumber evidence="17">2.1.3.15</ecNumber>
        </recommendedName>
    </domain>
    <domain>
        <recommendedName>
            <fullName evidence="18">Acetyl-coenzyme A carboxylase carboxyl transferase subunit beta</fullName>
            <shortName evidence="18">ACCase subunit beta</shortName>
            <shortName evidence="18">Acetyl-CoA carboxylase carboxyltransferase subunit beta</shortName>
        </recommendedName>
    </domain>
</protein>
<name>A0ABX0Z7C5_9ACTN</name>
<proteinExistence type="inferred from homology"/>
<evidence type="ECO:0000256" key="18">
    <source>
        <dbReference type="HAMAP-Rule" id="MF_01395"/>
    </source>
</evidence>
<dbReference type="SUPFAM" id="SSF52096">
    <property type="entry name" value="ClpP/crotonase"/>
    <property type="match status" value="2"/>
</dbReference>
<dbReference type="PANTHER" id="PTHR42853:SF3">
    <property type="entry name" value="ACETYL-COENZYME A CARBOXYLASE CARBOXYL TRANSFERASE SUBUNIT ALPHA, CHLOROPLASTIC"/>
    <property type="match status" value="1"/>
</dbReference>
<accession>A0ABX0Z7C5</accession>
<evidence type="ECO:0000256" key="1">
    <source>
        <dbReference type="ARBA" id="ARBA00004496"/>
    </source>
</evidence>
<evidence type="ECO:0000259" key="20">
    <source>
        <dbReference type="PROSITE" id="PS50989"/>
    </source>
</evidence>
<keyword evidence="7 17" id="KW-0444">Lipid biosynthesis</keyword>
<keyword evidence="6 17" id="KW-0963">Cytoplasm</keyword>
<feature type="binding site" evidence="18">
    <location>
        <position position="11"/>
    </location>
    <ligand>
        <name>Zn(2+)</name>
        <dbReference type="ChEBI" id="CHEBI:29105"/>
    </ligand>
</feature>
<dbReference type="EC" id="2.1.3.15" evidence="17"/>
<evidence type="ECO:0000256" key="6">
    <source>
        <dbReference type="ARBA" id="ARBA00022490"/>
    </source>
</evidence>
<comment type="similarity">
    <text evidence="17">Belongs to the AccA family.</text>
</comment>
<dbReference type="PRINTS" id="PR01069">
    <property type="entry name" value="ACCCTRFRASEA"/>
</dbReference>
<evidence type="ECO:0000256" key="2">
    <source>
        <dbReference type="ARBA" id="ARBA00004956"/>
    </source>
</evidence>
<evidence type="ECO:0000259" key="19">
    <source>
        <dbReference type="PROSITE" id="PS50980"/>
    </source>
</evidence>
<comment type="pathway">
    <text evidence="2 17">Lipid metabolism; malonyl-CoA biosynthesis; malonyl-CoA from acetyl-CoA: step 1/1.</text>
</comment>
<comment type="function">
    <text evidence="17">Component of the acetyl coenzyme A carboxylase (ACC) complex. First, biotin carboxylase catalyzes the carboxylation of biotin on its carrier protein (BCCP) and then the CO(2) group is transferred by the carboxyltransferase to acetyl-CoA to form malonyl-CoA.</text>
</comment>
<dbReference type="NCBIfam" id="NF004344">
    <property type="entry name" value="PRK05724.1"/>
    <property type="match status" value="1"/>
</dbReference>
<dbReference type="Proteomes" id="UP000783871">
    <property type="component" value="Unassembled WGS sequence"/>
</dbReference>
<evidence type="ECO:0000256" key="10">
    <source>
        <dbReference type="ARBA" id="ARBA00022771"/>
    </source>
</evidence>
<dbReference type="NCBIfam" id="TIGR00515">
    <property type="entry name" value="accD"/>
    <property type="match status" value="1"/>
</dbReference>
<feature type="binding site" evidence="18">
    <location>
        <position position="33"/>
    </location>
    <ligand>
        <name>Zn(2+)</name>
        <dbReference type="ChEBI" id="CHEBI:29105"/>
    </ligand>
</feature>
<evidence type="ECO:0000256" key="11">
    <source>
        <dbReference type="ARBA" id="ARBA00022832"/>
    </source>
</evidence>
<comment type="similarity">
    <text evidence="18">Belongs to the AccD/PCCB family.</text>
</comment>
<evidence type="ECO:0000313" key="21">
    <source>
        <dbReference type="EMBL" id="NJP33373.1"/>
    </source>
</evidence>
<dbReference type="Pfam" id="PF03255">
    <property type="entry name" value="ACCA"/>
    <property type="match status" value="1"/>
</dbReference>
<sequence>MPPSAPEWVSCGTCRGLTYGPRFDRDLRVCPGCGHHSRLTAGQRIEQLLDPGSVRPLEPPAVSEDPLGFVDSHPYPDRLRAARGATGLAEAVTCVTGTLMGHPLVAAVMDFRFLGGSLGVGVGAAITAAAETARDTRRPLLLVTASGGARMQEGALALMQMAKTSQAMAELDEAGILTICLVTDPTYGGVAASFATLGDVVIAEPGARIGFAGRRVIEQTIGHELPEGFQTAEFLLARGLLDAVVARSALRPTLARLLAAAAPGTPSAAVPTRVPLVRDPAELPVREPADVVAAARHPQRPTTLDHIAQVFDDFLELRGDRSSGDCPAIVGGIGRLDGRPVVVIGSQKGRDTAERIQRNFGMALPEGYRKAARLMRLAAKLGLPVVTLVDTPGAHPGVDAEERGQAWAIAETIRLMSGLPVPVVAVVTGEGGSGGALALAVADRVLACAGAMYSVISPEGCAAILWKDPAAAPRAAAALQIGARDLLRHGIVDAVVPEPPDGAHEDPVTAADLLRAALIESLQEIAAVAATDLVARRRRRFRRFGTEESRWT</sequence>
<comment type="catalytic activity">
    <reaction evidence="16 17">
        <text>N(6)-carboxybiotinyl-L-lysyl-[protein] + acetyl-CoA = N(6)-biotinyl-L-lysyl-[protein] + malonyl-CoA</text>
        <dbReference type="Rhea" id="RHEA:54728"/>
        <dbReference type="Rhea" id="RHEA-COMP:10505"/>
        <dbReference type="Rhea" id="RHEA-COMP:10506"/>
        <dbReference type="ChEBI" id="CHEBI:57288"/>
        <dbReference type="ChEBI" id="CHEBI:57384"/>
        <dbReference type="ChEBI" id="CHEBI:83144"/>
        <dbReference type="ChEBI" id="CHEBI:83145"/>
        <dbReference type="EC" id="2.1.3.15"/>
    </reaction>
</comment>
<keyword evidence="21" id="KW-0436">Ligase</keyword>
<feature type="domain" description="CoA carboxyltransferase N-terminal" evidence="19">
    <location>
        <begin position="7"/>
        <end position="276"/>
    </location>
</feature>
<evidence type="ECO:0000256" key="12">
    <source>
        <dbReference type="ARBA" id="ARBA00022840"/>
    </source>
</evidence>
<reference evidence="21 22" key="1">
    <citation type="submission" date="2020-03" db="EMBL/GenBank/DDBJ databases">
        <title>WGS of actinomycetes isolated from Thailand.</title>
        <authorList>
            <person name="Thawai C."/>
        </authorList>
    </citation>
    <scope>NUCLEOTIDE SEQUENCE [LARGE SCALE GENOMIC DNA]</scope>
    <source>
        <strain evidence="21 22">HSS6-12</strain>
    </source>
</reference>
<keyword evidence="9 17" id="KW-0547">Nucleotide-binding</keyword>
<comment type="subunit">
    <text evidence="17">Acetyl-CoA carboxylase is a heterohexamer composed of biotin carboxyl carrier protein (AccB), biotin carboxylase (AccC) and two subunits each of ACCase subunit alpha (AccA) and ACCase subunit beta (AccD).</text>
</comment>
<comment type="subcellular location">
    <subcellularLocation>
        <location evidence="1 17">Cytoplasm</location>
    </subcellularLocation>
</comment>
<keyword evidence="11 17" id="KW-0276">Fatty acid metabolism</keyword>
<feature type="binding site" evidence="18">
    <location>
        <position position="30"/>
    </location>
    <ligand>
        <name>Zn(2+)</name>
        <dbReference type="ChEBI" id="CHEBI:29105"/>
    </ligand>
</feature>
<dbReference type="HAMAP" id="MF_00823">
    <property type="entry name" value="AcetylCoA_CT_alpha"/>
    <property type="match status" value="1"/>
</dbReference>
<evidence type="ECO:0000256" key="14">
    <source>
        <dbReference type="ARBA" id="ARBA00023160"/>
    </source>
</evidence>
<keyword evidence="12 17" id="KW-0067">ATP-binding</keyword>
<feature type="zinc finger region" description="C4-type" evidence="18">
    <location>
        <begin position="11"/>
        <end position="33"/>
    </location>
</feature>
<evidence type="ECO:0000256" key="9">
    <source>
        <dbReference type="ARBA" id="ARBA00022741"/>
    </source>
</evidence>
<comment type="function">
    <text evidence="15 18">Component of the acetyl coenzyme A carboxylase (ACC) complex. Biotin carboxylase (BC) catalyzes the carboxylation of biotin on its carrier protein (BCCP) and then the CO(2) group is transferred by the transcarboxylase to acetyl-CoA to form malonyl-CoA.</text>
</comment>
<dbReference type="Gene3D" id="3.90.226.10">
    <property type="entry name" value="2-enoyl-CoA Hydratase, Chain A, domain 1"/>
    <property type="match status" value="2"/>
</dbReference>
<feature type="domain" description="CoA carboxyltransferase C-terminal" evidence="20">
    <location>
        <begin position="280"/>
        <end position="524"/>
    </location>
</feature>
<evidence type="ECO:0000256" key="7">
    <source>
        <dbReference type="ARBA" id="ARBA00022516"/>
    </source>
</evidence>
<feature type="binding site" evidence="18">
    <location>
        <position position="14"/>
    </location>
    <ligand>
        <name>Zn(2+)</name>
        <dbReference type="ChEBI" id="CHEBI:29105"/>
    </ligand>
</feature>
<evidence type="ECO:0000256" key="13">
    <source>
        <dbReference type="ARBA" id="ARBA00023098"/>
    </source>
</evidence>
<keyword evidence="18" id="KW-0479">Metal-binding</keyword>
<keyword evidence="13 17" id="KW-0443">Lipid metabolism</keyword>
<dbReference type="PANTHER" id="PTHR42853">
    <property type="entry name" value="ACETYL-COENZYME A CARBOXYLASE CARBOXYL TRANSFERASE SUBUNIT ALPHA"/>
    <property type="match status" value="1"/>
</dbReference>
<keyword evidence="10 18" id="KW-0863">Zinc-finger</keyword>
<dbReference type="InterPro" id="IPR000438">
    <property type="entry name" value="Acetyl_CoA_COase_Trfase_b_su"/>
</dbReference>
<dbReference type="EMBL" id="JAATEO010000015">
    <property type="protein sequence ID" value="NJP33373.1"/>
    <property type="molecule type" value="Genomic_DNA"/>
</dbReference>
<evidence type="ECO:0000256" key="15">
    <source>
        <dbReference type="ARBA" id="ARBA00025280"/>
    </source>
</evidence>
<comment type="cofactor">
    <cofactor evidence="18">
        <name>Zn(2+)</name>
        <dbReference type="ChEBI" id="CHEBI:29105"/>
    </cofactor>
    <text evidence="18">Binds 1 zinc ion per subunit.</text>
</comment>
<keyword evidence="18" id="KW-0862">Zinc</keyword>
<dbReference type="InterPro" id="IPR001095">
    <property type="entry name" value="Acetyl_CoA_COase_a_su"/>
</dbReference>
<comment type="subunit">
    <text evidence="5">Acetyl-CoA carboxylase is a heterotetramer composed of biotin carboxyl carrier protein (AccB), biotin carboxylase (AccC) and two subunits of ACCase subunit beta/alpha.</text>
</comment>
<dbReference type="HAMAP" id="MF_01395">
    <property type="entry name" value="AcetylCoA_CT_beta"/>
    <property type="match status" value="1"/>
</dbReference>
<comment type="similarity">
    <text evidence="3">In the C-terminal section; belongs to the AccA family.</text>
</comment>
<evidence type="ECO:0000256" key="5">
    <source>
        <dbReference type="ARBA" id="ARBA00011664"/>
    </source>
</evidence>
<dbReference type="PROSITE" id="PS50980">
    <property type="entry name" value="COA_CT_NTER"/>
    <property type="match status" value="1"/>
</dbReference>
<evidence type="ECO:0000256" key="17">
    <source>
        <dbReference type="HAMAP-Rule" id="MF_00823"/>
    </source>
</evidence>
<keyword evidence="8 17" id="KW-0808">Transferase</keyword>
<organism evidence="21 22">
    <name type="scientific">Micromonospora thermarum</name>
    <dbReference type="NCBI Taxonomy" id="2720024"/>
    <lineage>
        <taxon>Bacteria</taxon>
        <taxon>Bacillati</taxon>
        <taxon>Actinomycetota</taxon>
        <taxon>Actinomycetes</taxon>
        <taxon>Micromonosporales</taxon>
        <taxon>Micromonosporaceae</taxon>
        <taxon>Micromonospora</taxon>
    </lineage>
</organism>
<dbReference type="GO" id="GO:0003989">
    <property type="term" value="F:acetyl-CoA carboxylase activity"/>
    <property type="evidence" value="ECO:0007669"/>
    <property type="project" value="UniProtKB-EC"/>
</dbReference>
<dbReference type="InterPro" id="IPR029045">
    <property type="entry name" value="ClpP/crotonase-like_dom_sf"/>
</dbReference>
<evidence type="ECO:0000313" key="22">
    <source>
        <dbReference type="Proteomes" id="UP000783871"/>
    </source>
</evidence>
<keyword evidence="22" id="KW-1185">Reference proteome</keyword>
<evidence type="ECO:0000256" key="3">
    <source>
        <dbReference type="ARBA" id="ARBA00006276"/>
    </source>
</evidence>
<dbReference type="PROSITE" id="PS50989">
    <property type="entry name" value="COA_CT_CTER"/>
    <property type="match status" value="1"/>
</dbReference>
<evidence type="ECO:0000256" key="8">
    <source>
        <dbReference type="ARBA" id="ARBA00022679"/>
    </source>
</evidence>
<evidence type="ECO:0000256" key="4">
    <source>
        <dbReference type="ARBA" id="ARBA00010284"/>
    </source>
</evidence>
<dbReference type="InterPro" id="IPR011762">
    <property type="entry name" value="COA_CT_N"/>
</dbReference>
<comment type="caution">
    <text evidence="21">The sequence shown here is derived from an EMBL/GenBank/DDBJ whole genome shotgun (WGS) entry which is preliminary data.</text>
</comment>
<evidence type="ECO:0000256" key="16">
    <source>
        <dbReference type="ARBA" id="ARBA00049152"/>
    </source>
</evidence>